<proteinExistence type="predicted"/>
<name>A0A7S1W723_NEODS</name>
<dbReference type="EMBL" id="HBGF01049682">
    <property type="protein sequence ID" value="CAD9151772.1"/>
    <property type="molecule type" value="Transcribed_RNA"/>
</dbReference>
<dbReference type="InterPro" id="IPR008210">
    <property type="entry name" value="PEP_carboxykinase_N"/>
</dbReference>
<gene>
    <name evidence="1" type="ORF">NDES1114_LOCUS33232</name>
</gene>
<dbReference type="GO" id="GO:0004611">
    <property type="term" value="F:phosphoenolpyruvate carboxykinase activity"/>
    <property type="evidence" value="ECO:0007669"/>
    <property type="project" value="InterPro"/>
</dbReference>
<dbReference type="AlphaFoldDB" id="A0A7S1W723"/>
<sequence>MMRRACSIVVAPGVATGSSSSLDTQRRFQKLGTMNETMKPNPGYEGGTLNCINEISVNPDADEERKRPAWRFEVTPKKPEHSFLATMYKWGYNSLTLYKRVNESPGQWYNANSSTVTSNWAQTGDVAALGFWSGIWTIAYGQGMYNLKPGEFRAQAYGRVDKNGALHLKYGETVKTEDKLLSPHLPEHQKHRRFKNPELPGFKDMEQVKAKRIEREAQYHLANGLRLYLADAYFGSHPSTSTLFRVITDNADHAYAISLYGNRQNNLHSFREMPLLKRLDKTPMDEWTWRRPGVLIYHCPGYDFEAPRIVEEFGGPRPQDLGLTSPKFSMFDLYSIPMKAALTTPSTASLVDSVAFLCSRWAYYADDKEHLTIPGDAVASPDGKKVTLVVDATGKLDTEPMRRSAYLYGAKHVRLADGVFARGWDAVEQNTQGVTTKKFDFVEDDLNRLHRPLPLQLNAPAGTEALSHRFYSKRRAISSHGFKRAHKYTNDVEAQAASAGMLFKPKTAPAVARAAAYHANAVDVVIVANDAKADKNAAAAAVVQAIQNTGFLYADADPLTATVAKNLETVASVKVVSAAEGKTIVEGLAKNGAK</sequence>
<dbReference type="SUPFAM" id="SSF68923">
    <property type="entry name" value="PEP carboxykinase N-terminal domain"/>
    <property type="match status" value="1"/>
</dbReference>
<accession>A0A7S1W723</accession>
<organism evidence="1">
    <name type="scientific">Neobodo designis</name>
    <name type="common">Flagellated protozoan</name>
    <name type="synonym">Bodo designis</name>
    <dbReference type="NCBI Taxonomy" id="312471"/>
    <lineage>
        <taxon>Eukaryota</taxon>
        <taxon>Discoba</taxon>
        <taxon>Euglenozoa</taxon>
        <taxon>Kinetoplastea</taxon>
        <taxon>Metakinetoplastina</taxon>
        <taxon>Neobodonida</taxon>
        <taxon>Neobodo</taxon>
    </lineage>
</organism>
<evidence type="ECO:0000313" key="1">
    <source>
        <dbReference type="EMBL" id="CAD9151772.1"/>
    </source>
</evidence>
<dbReference type="GO" id="GO:0017076">
    <property type="term" value="F:purine nucleotide binding"/>
    <property type="evidence" value="ECO:0007669"/>
    <property type="project" value="InterPro"/>
</dbReference>
<dbReference type="GO" id="GO:0006094">
    <property type="term" value="P:gluconeogenesis"/>
    <property type="evidence" value="ECO:0007669"/>
    <property type="project" value="InterPro"/>
</dbReference>
<protein>
    <submittedName>
        <fullName evidence="1">Uncharacterized protein</fullName>
    </submittedName>
</protein>
<reference evidence="1" key="1">
    <citation type="submission" date="2021-01" db="EMBL/GenBank/DDBJ databases">
        <authorList>
            <person name="Corre E."/>
            <person name="Pelletier E."/>
            <person name="Niang G."/>
            <person name="Scheremetjew M."/>
            <person name="Finn R."/>
            <person name="Kale V."/>
            <person name="Holt S."/>
            <person name="Cochrane G."/>
            <person name="Meng A."/>
            <person name="Brown T."/>
            <person name="Cohen L."/>
        </authorList>
    </citation>
    <scope>NUCLEOTIDE SEQUENCE</scope>
    <source>
        <strain evidence="1">CCAP 1951/1</strain>
    </source>
</reference>